<dbReference type="AlphaFoldDB" id="A0ABD1S2K0"/>
<gene>
    <name evidence="3" type="ORF">Fot_37819</name>
</gene>
<evidence type="ECO:0000313" key="4">
    <source>
        <dbReference type="Proteomes" id="UP001604277"/>
    </source>
</evidence>
<reference evidence="4" key="1">
    <citation type="submission" date="2024-07" db="EMBL/GenBank/DDBJ databases">
        <title>Two chromosome-level genome assemblies of Korean endemic species Abeliophyllum distichum and Forsythia ovata (Oleaceae).</title>
        <authorList>
            <person name="Jang H."/>
        </authorList>
    </citation>
    <scope>NUCLEOTIDE SEQUENCE [LARGE SCALE GENOMIC DNA]</scope>
</reference>
<dbReference type="PANTHER" id="PTHR45934:SF28">
    <property type="entry name" value="OS03G0153100 PROTEIN"/>
    <property type="match status" value="1"/>
</dbReference>
<proteinExistence type="predicted"/>
<keyword evidence="4" id="KW-1185">Reference proteome</keyword>
<evidence type="ECO:0000256" key="1">
    <source>
        <dbReference type="ARBA" id="ARBA00023002"/>
    </source>
</evidence>
<dbReference type="PANTHER" id="PTHR45934">
    <property type="entry name" value="FAD/NAD(P)-BINDING OXIDOREDUCTASE FAMILY PROTEIN"/>
    <property type="match status" value="1"/>
</dbReference>
<organism evidence="3 4">
    <name type="scientific">Forsythia ovata</name>
    <dbReference type="NCBI Taxonomy" id="205694"/>
    <lineage>
        <taxon>Eukaryota</taxon>
        <taxon>Viridiplantae</taxon>
        <taxon>Streptophyta</taxon>
        <taxon>Embryophyta</taxon>
        <taxon>Tracheophyta</taxon>
        <taxon>Spermatophyta</taxon>
        <taxon>Magnoliopsida</taxon>
        <taxon>eudicotyledons</taxon>
        <taxon>Gunneridae</taxon>
        <taxon>Pentapetalae</taxon>
        <taxon>asterids</taxon>
        <taxon>lamiids</taxon>
        <taxon>Lamiales</taxon>
        <taxon>Oleaceae</taxon>
        <taxon>Forsythieae</taxon>
        <taxon>Forsythia</taxon>
    </lineage>
</organism>
<keyword evidence="2" id="KW-0503">Monooxygenase</keyword>
<dbReference type="Proteomes" id="UP001604277">
    <property type="component" value="Unassembled WGS sequence"/>
</dbReference>
<accession>A0ABD1S2K0</accession>
<comment type="caution">
    <text evidence="3">The sequence shown here is derived from an EMBL/GenBank/DDBJ whole genome shotgun (WGS) entry which is preliminary data.</text>
</comment>
<protein>
    <submittedName>
        <fullName evidence="3">Zeaxanthin epoxidase</fullName>
    </submittedName>
</protein>
<dbReference type="InterPro" id="IPR044560">
    <property type="entry name" value="MOase"/>
</dbReference>
<evidence type="ECO:0000313" key="3">
    <source>
        <dbReference type="EMBL" id="KAL2494062.1"/>
    </source>
</evidence>
<name>A0ABD1S2K0_9LAMI</name>
<keyword evidence="1" id="KW-0560">Oxidoreductase</keyword>
<sequence>MSYDDYHMLAIYLAKIIEVHRRLIAYIFVVRELGGSVGEGVREYDLLDVVIKFFRMFKLVLHNKALRVKVQDVLGVAPNKMSNSRWKRLGIRSLVLESLDHLRITGVALTMCTNAWRTLDALGIGDYLKTKSVQIQGYGYKSVALSKILLA</sequence>
<dbReference type="GO" id="GO:0004497">
    <property type="term" value="F:monooxygenase activity"/>
    <property type="evidence" value="ECO:0007669"/>
    <property type="project" value="UniProtKB-KW"/>
</dbReference>
<evidence type="ECO:0000256" key="2">
    <source>
        <dbReference type="ARBA" id="ARBA00023033"/>
    </source>
</evidence>
<dbReference type="EMBL" id="JBFOLJ010000011">
    <property type="protein sequence ID" value="KAL2494062.1"/>
    <property type="molecule type" value="Genomic_DNA"/>
</dbReference>